<accession>T1JPX6</accession>
<reference evidence="1" key="2">
    <citation type="submission" date="2015-06" db="UniProtKB">
        <authorList>
            <consortium name="EnsemblMetazoa"/>
        </authorList>
    </citation>
    <scope>IDENTIFICATION</scope>
</reference>
<sequence length="74" mass="9045">MNKPIIYAYLMYHVEEPLMQDNLSEQAISYKFSAKEKKKPNDMENNTFIDKEYSRYRALEFTRNNRRIILHVKK</sequence>
<name>T1JPX6_TETUR</name>
<dbReference type="EnsemblMetazoa" id="tetur01g01170.1">
    <property type="protein sequence ID" value="tetur01g01170.1"/>
    <property type="gene ID" value="tetur01g01170"/>
</dbReference>
<dbReference type="EMBL" id="CAEY01000434">
    <property type="status" value="NOT_ANNOTATED_CDS"/>
    <property type="molecule type" value="Genomic_DNA"/>
</dbReference>
<dbReference type="AlphaFoldDB" id="T1JPX6"/>
<reference evidence="2" key="1">
    <citation type="submission" date="2011-08" db="EMBL/GenBank/DDBJ databases">
        <authorList>
            <person name="Rombauts S."/>
        </authorList>
    </citation>
    <scope>NUCLEOTIDE SEQUENCE</scope>
    <source>
        <strain evidence="2">London</strain>
    </source>
</reference>
<evidence type="ECO:0000313" key="1">
    <source>
        <dbReference type="EnsemblMetazoa" id="tetur01g01170.1"/>
    </source>
</evidence>
<protein>
    <submittedName>
        <fullName evidence="1">Uncharacterized protein</fullName>
    </submittedName>
</protein>
<proteinExistence type="predicted"/>
<dbReference type="Proteomes" id="UP000015104">
    <property type="component" value="Unassembled WGS sequence"/>
</dbReference>
<keyword evidence="2" id="KW-1185">Reference proteome</keyword>
<evidence type="ECO:0000313" key="2">
    <source>
        <dbReference type="Proteomes" id="UP000015104"/>
    </source>
</evidence>
<dbReference type="HOGENOM" id="CLU_2690950_0_0_1"/>
<organism evidence="1 2">
    <name type="scientific">Tetranychus urticae</name>
    <name type="common">Two-spotted spider mite</name>
    <dbReference type="NCBI Taxonomy" id="32264"/>
    <lineage>
        <taxon>Eukaryota</taxon>
        <taxon>Metazoa</taxon>
        <taxon>Ecdysozoa</taxon>
        <taxon>Arthropoda</taxon>
        <taxon>Chelicerata</taxon>
        <taxon>Arachnida</taxon>
        <taxon>Acari</taxon>
        <taxon>Acariformes</taxon>
        <taxon>Trombidiformes</taxon>
        <taxon>Prostigmata</taxon>
        <taxon>Eleutherengona</taxon>
        <taxon>Raphignathae</taxon>
        <taxon>Tetranychoidea</taxon>
        <taxon>Tetranychidae</taxon>
        <taxon>Tetranychus</taxon>
    </lineage>
</organism>